<keyword evidence="4" id="KW-1185">Reference proteome</keyword>
<reference evidence="4" key="1">
    <citation type="submission" date="2016-10" db="EMBL/GenBank/DDBJ databases">
        <authorList>
            <person name="Varghese N."/>
            <person name="Submissions S."/>
        </authorList>
    </citation>
    <scope>NUCLEOTIDE SEQUENCE [LARGE SCALE GENOMIC DNA]</scope>
    <source>
        <strain evidence="4">DSM 45004</strain>
    </source>
</reference>
<keyword evidence="2" id="KW-1133">Transmembrane helix</keyword>
<feature type="transmembrane region" description="Helical" evidence="2">
    <location>
        <begin position="196"/>
        <end position="213"/>
    </location>
</feature>
<evidence type="ECO:0000256" key="1">
    <source>
        <dbReference type="SAM" id="MobiDB-lite"/>
    </source>
</evidence>
<evidence type="ECO:0000313" key="3">
    <source>
        <dbReference type="EMBL" id="SFD73875.1"/>
    </source>
</evidence>
<feature type="transmembrane region" description="Helical" evidence="2">
    <location>
        <begin position="170"/>
        <end position="189"/>
    </location>
</feature>
<protein>
    <submittedName>
        <fullName evidence="3">Uncharacterized protein</fullName>
    </submittedName>
</protein>
<accession>A0A1I1UTF7</accession>
<evidence type="ECO:0000256" key="2">
    <source>
        <dbReference type="SAM" id="Phobius"/>
    </source>
</evidence>
<feature type="compositionally biased region" description="Basic residues" evidence="1">
    <location>
        <begin position="1"/>
        <end position="16"/>
    </location>
</feature>
<dbReference type="Proteomes" id="UP000198716">
    <property type="component" value="Unassembled WGS sequence"/>
</dbReference>
<gene>
    <name evidence="3" type="ORF">SAMN04487819_102408</name>
</gene>
<keyword evidence="2" id="KW-0472">Membrane</keyword>
<dbReference type="EMBL" id="FOMZ01000002">
    <property type="protein sequence ID" value="SFD73875.1"/>
    <property type="molecule type" value="Genomic_DNA"/>
</dbReference>
<proteinExistence type="predicted"/>
<dbReference type="AlphaFoldDB" id="A0A1I1UTF7"/>
<feature type="region of interest" description="Disordered" evidence="1">
    <location>
        <begin position="1"/>
        <end position="25"/>
    </location>
</feature>
<feature type="region of interest" description="Disordered" evidence="1">
    <location>
        <begin position="75"/>
        <end position="104"/>
    </location>
</feature>
<name>A0A1I1UTF7_9ACTN</name>
<feature type="compositionally biased region" description="Low complexity" evidence="1">
    <location>
        <begin position="75"/>
        <end position="84"/>
    </location>
</feature>
<evidence type="ECO:0000313" key="4">
    <source>
        <dbReference type="Proteomes" id="UP000198716"/>
    </source>
</evidence>
<organism evidence="3 4">
    <name type="scientific">Actinopolyspora alba</name>
    <dbReference type="NCBI Taxonomy" id="673379"/>
    <lineage>
        <taxon>Bacteria</taxon>
        <taxon>Bacillati</taxon>
        <taxon>Actinomycetota</taxon>
        <taxon>Actinomycetes</taxon>
        <taxon>Actinopolysporales</taxon>
        <taxon>Actinopolysporaceae</taxon>
        <taxon>Actinopolyspora</taxon>
        <taxon>Actinopolyspora alba group</taxon>
    </lineage>
</organism>
<feature type="transmembrane region" description="Helical" evidence="2">
    <location>
        <begin position="219"/>
        <end position="237"/>
    </location>
</feature>
<feature type="transmembrane region" description="Helical" evidence="2">
    <location>
        <begin position="127"/>
        <end position="150"/>
    </location>
</feature>
<keyword evidence="2" id="KW-0812">Transmembrane</keyword>
<feature type="compositionally biased region" description="Low complexity" evidence="1">
    <location>
        <begin position="94"/>
        <end position="104"/>
    </location>
</feature>
<sequence>MRRHPPRLVTPRRSRRNGVPDGTRSRRLGIVSSAWVSVLLSKEGAQGLVLPESREHVPAAEGSTRERLSGEISVPVSGTTVSSGKRVGPEALRTGSSPTSPVTSPWIHHPRKEAFVSAATAPRTVRLAGLVTVLQAVAGITFVVALLIRASQADLGSVGSLTRSSTYGEAGYFGLISLGVLFAGIGLLRSKHWARTPVLLLQLLLLGASWYAMGPSDSPLVAFGFAVPAVLVLWCLFNRAGREWWLRSSTAPDAEHENHSG</sequence>